<reference evidence="5 7" key="3">
    <citation type="journal article" date="2021" name="BMC Genomics">
        <title>Genome-resolved metagenome and metatranscriptome analyses of thermophilic composting reveal key bacterial players and their metabolic interactions.</title>
        <authorList>
            <person name="Braga L.P.P."/>
            <person name="Pereira R.V."/>
            <person name="Martins L.F."/>
            <person name="Moura L.M.S."/>
            <person name="Sanchez F.B."/>
            <person name="Patane J.S.L."/>
            <person name="da Silva A.M."/>
            <person name="Setubal J.C."/>
        </authorList>
    </citation>
    <scope>NUCLEOTIDE SEQUENCE [LARGE SCALE GENOMIC DNA]</scope>
    <source>
        <strain evidence="5">ZC4RG45</strain>
    </source>
</reference>
<dbReference type="InterPro" id="IPR050300">
    <property type="entry name" value="GDXG_lipolytic_enzyme"/>
</dbReference>
<keyword evidence="2 6" id="KW-0378">Hydrolase</keyword>
<organism evidence="6">
    <name type="scientific">Thermocrispum agreste</name>
    <dbReference type="NCBI Taxonomy" id="37925"/>
    <lineage>
        <taxon>Bacteria</taxon>
        <taxon>Bacillati</taxon>
        <taxon>Actinomycetota</taxon>
        <taxon>Actinomycetes</taxon>
        <taxon>Pseudonocardiales</taxon>
        <taxon>Pseudonocardiaceae</taxon>
        <taxon>Thermocrispum</taxon>
    </lineage>
</organism>
<dbReference type="AlphaFoldDB" id="A0A2W4JTD5"/>
<dbReference type="SUPFAM" id="SSF53474">
    <property type="entry name" value="alpha/beta-Hydrolases"/>
    <property type="match status" value="1"/>
</dbReference>
<dbReference type="InterPro" id="IPR033140">
    <property type="entry name" value="Lipase_GDXG_put_SER_AS"/>
</dbReference>
<evidence type="ECO:0000313" key="6">
    <source>
        <dbReference type="EMBL" id="PZM97007.1"/>
    </source>
</evidence>
<sequence>MTQAATRPPRLSLHSRVLYATFWLFGRTVGRFVPITHPKVLRAAEQWDAHAGRRKRMPRGITVTPVQLDGFEAEWLRPEGAVDDAAILYFHGGGFFSGGLNTHRPAVSAMAKRSKVPAFSVAYRQLPSTPINGSVADCLAAYRHLLGTGLRPERIVFAGDSAGGYLTFATALKARDEGLPLPAGLVALSPVTDLEGQARSKHANWGKDTYILAKHLSKAAELWSTDPDGQGPPISPVRADLTGMPPTLIMAAETEVLLADAEAMAEALWAAGAECKLEVWRGQVHAFPVLAPTPEVRLAVGHIAEFIQQVLKAS</sequence>
<dbReference type="Proteomes" id="UP000249324">
    <property type="component" value="Unassembled WGS sequence"/>
</dbReference>
<reference evidence="5" key="1">
    <citation type="submission" date="2018-05" db="EMBL/GenBank/DDBJ databases">
        <authorList>
            <person name="Moura L."/>
            <person name="Setubal J.C."/>
        </authorList>
    </citation>
    <scope>NUCLEOTIDE SEQUENCE</scope>
    <source>
        <strain evidence="5">ZC4RG45</strain>
    </source>
</reference>
<comment type="caution">
    <text evidence="6">The sequence shown here is derived from an EMBL/GenBank/DDBJ whole genome shotgun (WGS) entry which is preliminary data.</text>
</comment>
<dbReference type="EMBL" id="QGUI01000341">
    <property type="protein sequence ID" value="PZM97007.1"/>
    <property type="molecule type" value="Genomic_DNA"/>
</dbReference>
<evidence type="ECO:0000256" key="1">
    <source>
        <dbReference type="ARBA" id="ARBA00010515"/>
    </source>
</evidence>
<name>A0A2W4JTD5_9PSEU</name>
<dbReference type="GO" id="GO:0004806">
    <property type="term" value="F:triacylglycerol lipase activity"/>
    <property type="evidence" value="ECO:0007669"/>
    <property type="project" value="TreeGrafter"/>
</dbReference>
<proteinExistence type="inferred from homology"/>
<dbReference type="STRING" id="1111738.GCA_000427905_02893"/>
<reference evidence="6" key="2">
    <citation type="submission" date="2018-05" db="EMBL/GenBank/DDBJ databases">
        <authorList>
            <person name="Lanie J.A."/>
            <person name="Ng W.-L."/>
            <person name="Kazmierczak K.M."/>
            <person name="Andrzejewski T.M."/>
            <person name="Davidsen T.M."/>
            <person name="Wayne K.J."/>
            <person name="Tettelin H."/>
            <person name="Glass J.I."/>
            <person name="Rusch D."/>
            <person name="Podicherti R."/>
            <person name="Tsui H.-C.T."/>
            <person name="Winkler M.E."/>
        </authorList>
    </citation>
    <scope>NUCLEOTIDE SEQUENCE</scope>
    <source>
        <strain evidence="6">ZC4RG45</strain>
    </source>
</reference>
<evidence type="ECO:0000259" key="4">
    <source>
        <dbReference type="Pfam" id="PF07859"/>
    </source>
</evidence>
<dbReference type="PANTHER" id="PTHR48081:SF30">
    <property type="entry name" value="ACETYL-HYDROLASE LIPR-RELATED"/>
    <property type="match status" value="1"/>
</dbReference>
<dbReference type="Pfam" id="PF07859">
    <property type="entry name" value="Abhydrolase_3"/>
    <property type="match status" value="1"/>
</dbReference>
<comment type="similarity">
    <text evidence="1">Belongs to the 'GDXG' lipolytic enzyme family.</text>
</comment>
<dbReference type="EMBL" id="QGUI02000073">
    <property type="protein sequence ID" value="MFO7192109.1"/>
    <property type="molecule type" value="Genomic_DNA"/>
</dbReference>
<evidence type="ECO:0000313" key="5">
    <source>
        <dbReference type="EMBL" id="MFO7192109.1"/>
    </source>
</evidence>
<dbReference type="Gene3D" id="3.40.50.1820">
    <property type="entry name" value="alpha/beta hydrolase"/>
    <property type="match status" value="1"/>
</dbReference>
<evidence type="ECO:0000256" key="2">
    <source>
        <dbReference type="ARBA" id="ARBA00022801"/>
    </source>
</evidence>
<dbReference type="PANTHER" id="PTHR48081">
    <property type="entry name" value="AB HYDROLASE SUPERFAMILY PROTEIN C4A8.06C"/>
    <property type="match status" value="1"/>
</dbReference>
<evidence type="ECO:0000313" key="7">
    <source>
        <dbReference type="Proteomes" id="UP000249324"/>
    </source>
</evidence>
<dbReference type="PROSITE" id="PS01174">
    <property type="entry name" value="LIPASE_GDXG_SER"/>
    <property type="match status" value="1"/>
</dbReference>
<feature type="active site" evidence="3">
    <location>
        <position position="161"/>
    </location>
</feature>
<dbReference type="InterPro" id="IPR013094">
    <property type="entry name" value="AB_hydrolase_3"/>
</dbReference>
<protein>
    <submittedName>
        <fullName evidence="6">Alpha/beta hydrolase</fullName>
    </submittedName>
</protein>
<accession>A0A2W4JTD5</accession>
<dbReference type="InterPro" id="IPR029058">
    <property type="entry name" value="AB_hydrolase_fold"/>
</dbReference>
<gene>
    <name evidence="5" type="ORF">DIU77_007695</name>
    <name evidence="6" type="ORF">DIU77_09885</name>
</gene>
<evidence type="ECO:0000256" key="3">
    <source>
        <dbReference type="PROSITE-ProRule" id="PRU10038"/>
    </source>
</evidence>
<reference evidence="5" key="4">
    <citation type="submission" date="2023-08" db="EMBL/GenBank/DDBJ databases">
        <authorList>
            <person name="Guima S.E.S."/>
            <person name="Martins L.F."/>
            <person name="Silva A.M."/>
            <person name="Setubal J.C."/>
        </authorList>
    </citation>
    <scope>NUCLEOTIDE SEQUENCE</scope>
    <source>
        <strain evidence="5">ZC4RG45</strain>
    </source>
</reference>
<feature type="domain" description="Alpha/beta hydrolase fold-3" evidence="4">
    <location>
        <begin position="87"/>
        <end position="287"/>
    </location>
</feature>